<dbReference type="Gene3D" id="3.30.1360.60">
    <property type="entry name" value="Glucose permease domain IIB"/>
    <property type="match status" value="1"/>
</dbReference>
<evidence type="ECO:0000256" key="2">
    <source>
        <dbReference type="ARBA" id="ARBA00022448"/>
    </source>
</evidence>
<dbReference type="Pfam" id="PF02378">
    <property type="entry name" value="PTS_EIIC"/>
    <property type="match status" value="1"/>
</dbReference>
<keyword evidence="8" id="KW-0418">Kinase</keyword>
<dbReference type="GO" id="GO:0009401">
    <property type="term" value="P:phosphoenolpyruvate-dependent sugar phosphotransferase system"/>
    <property type="evidence" value="ECO:0007669"/>
    <property type="project" value="UniProtKB-KW"/>
</dbReference>
<dbReference type="PROSITE" id="PS51098">
    <property type="entry name" value="PTS_EIIB_TYPE_1"/>
    <property type="match status" value="1"/>
</dbReference>
<reference evidence="14" key="1">
    <citation type="submission" date="2019-08" db="EMBL/GenBank/DDBJ databases">
        <authorList>
            <person name="Kucharzyk K."/>
            <person name="Murdoch R.W."/>
            <person name="Higgins S."/>
            <person name="Loffler F."/>
        </authorList>
    </citation>
    <scope>NUCLEOTIDE SEQUENCE</scope>
</reference>
<keyword evidence="7 11" id="KW-0812">Transmembrane</keyword>
<dbReference type="Pfam" id="PF00367">
    <property type="entry name" value="PTS_EIIB"/>
    <property type="match status" value="1"/>
</dbReference>
<dbReference type="InterPro" id="IPR003352">
    <property type="entry name" value="PTS_EIIC"/>
</dbReference>
<evidence type="ECO:0000256" key="8">
    <source>
        <dbReference type="ARBA" id="ARBA00022777"/>
    </source>
</evidence>
<dbReference type="GO" id="GO:0008982">
    <property type="term" value="F:protein-N(PI)-phosphohistidine-sugar phosphotransferase activity"/>
    <property type="evidence" value="ECO:0007669"/>
    <property type="project" value="InterPro"/>
</dbReference>
<evidence type="ECO:0000256" key="1">
    <source>
        <dbReference type="ARBA" id="ARBA00004651"/>
    </source>
</evidence>
<dbReference type="GO" id="GO:0005886">
    <property type="term" value="C:plasma membrane"/>
    <property type="evidence" value="ECO:0007669"/>
    <property type="project" value="UniProtKB-SubCell"/>
</dbReference>
<sequence length="456" mass="50187">MVYAVSLSFSLVNEDKEWGAFSGLMGYLAFLISMGILVNTFPAIFAMFPTNGITTVLGISTVNCGILGGILVGCLVPVIHKKFREVKLPMTFAFFQGVRFVPFMSIIIMTVIGQVFPFIWVYISQAINALASVINTMGAFGPFLYGTVEKLLIPTGLHQIWNAIVRDTAASGIFTFASGTVIEGSRPAFFQYLVEGLPKEAGLVELVKFLRAGQMPFTIFVAPAVALAIYKCADPDKRELIKPLVITGALTAMFAGITEPLEFIFLFTAPLLFVLYAIIGGMNWMILYLLGNTMGGTSAHILGLLIYGVLRTDANWWYTVMLGIVEAPLMYLLFKWWIIRFNVKTPGRGGDYDESLAFAQEIANTQPAAGKKETTDPEILKARMIIESLGGKENIILVDSCMSRLRVEYKDNNKIDEQLIKRTGCQGIVRIDDNNIQIVYGVSVGLIAKSVNKELK</sequence>
<keyword evidence="2" id="KW-0813">Transport</keyword>
<evidence type="ECO:0000256" key="5">
    <source>
        <dbReference type="ARBA" id="ARBA00022679"/>
    </source>
</evidence>
<feature type="transmembrane region" description="Helical" evidence="11">
    <location>
        <begin position="316"/>
        <end position="334"/>
    </location>
</feature>
<feature type="domain" description="PTS EIIC type-1" evidence="13">
    <location>
        <begin position="1"/>
        <end position="350"/>
    </location>
</feature>
<evidence type="ECO:0000259" key="13">
    <source>
        <dbReference type="PROSITE" id="PS51103"/>
    </source>
</evidence>
<organism evidence="14">
    <name type="scientific">bioreactor metagenome</name>
    <dbReference type="NCBI Taxonomy" id="1076179"/>
    <lineage>
        <taxon>unclassified sequences</taxon>
        <taxon>metagenomes</taxon>
        <taxon>ecological metagenomes</taxon>
    </lineage>
</organism>
<dbReference type="GO" id="GO:0016301">
    <property type="term" value="F:kinase activity"/>
    <property type="evidence" value="ECO:0007669"/>
    <property type="project" value="UniProtKB-KW"/>
</dbReference>
<evidence type="ECO:0000256" key="7">
    <source>
        <dbReference type="ARBA" id="ARBA00022692"/>
    </source>
</evidence>
<evidence type="ECO:0000259" key="12">
    <source>
        <dbReference type="PROSITE" id="PS51098"/>
    </source>
</evidence>
<dbReference type="InterPro" id="IPR001996">
    <property type="entry name" value="PTS_IIB_1"/>
</dbReference>
<evidence type="ECO:0000256" key="10">
    <source>
        <dbReference type="ARBA" id="ARBA00023136"/>
    </source>
</evidence>
<comment type="subcellular location">
    <subcellularLocation>
        <location evidence="1">Cell membrane</location>
        <topology evidence="1">Multi-pass membrane protein</topology>
    </subcellularLocation>
</comment>
<protein>
    <submittedName>
        <fullName evidence="14">PTS system maltose-specific EIICB component</fullName>
    </submittedName>
</protein>
<dbReference type="GO" id="GO:0090563">
    <property type="term" value="F:protein-phosphocysteine-sugar phosphotransferase activity"/>
    <property type="evidence" value="ECO:0007669"/>
    <property type="project" value="TreeGrafter"/>
</dbReference>
<feature type="transmembrane region" description="Helical" evidence="11">
    <location>
        <begin position="20"/>
        <end position="44"/>
    </location>
</feature>
<evidence type="ECO:0000256" key="9">
    <source>
        <dbReference type="ARBA" id="ARBA00022989"/>
    </source>
</evidence>
<keyword evidence="4" id="KW-0762">Sugar transport</keyword>
<evidence type="ECO:0000313" key="14">
    <source>
        <dbReference type="EMBL" id="MPM61179.1"/>
    </source>
</evidence>
<keyword evidence="9 11" id="KW-1133">Transmembrane helix</keyword>
<keyword evidence="6" id="KW-0598">Phosphotransferase system</keyword>
<feature type="transmembrane region" description="Helical" evidence="11">
    <location>
        <begin position="263"/>
        <end position="279"/>
    </location>
</feature>
<feature type="transmembrane region" description="Helical" evidence="11">
    <location>
        <begin position="286"/>
        <end position="310"/>
    </location>
</feature>
<dbReference type="InterPro" id="IPR013013">
    <property type="entry name" value="PTS_EIIC_1"/>
</dbReference>
<gene>
    <name evidence="14" type="primary">malX_5</name>
    <name evidence="14" type="ORF">SDC9_108035</name>
</gene>
<feature type="transmembrane region" description="Helical" evidence="11">
    <location>
        <begin position="56"/>
        <end position="80"/>
    </location>
</feature>
<dbReference type="InterPro" id="IPR018113">
    <property type="entry name" value="PTrfase_EIIB_Cys"/>
</dbReference>
<keyword evidence="5" id="KW-0808">Transferase</keyword>
<evidence type="ECO:0000256" key="4">
    <source>
        <dbReference type="ARBA" id="ARBA00022597"/>
    </source>
</evidence>
<feature type="transmembrane region" description="Helical" evidence="11">
    <location>
        <begin position="240"/>
        <end position="257"/>
    </location>
</feature>
<feature type="transmembrane region" description="Helical" evidence="11">
    <location>
        <begin position="100"/>
        <end position="122"/>
    </location>
</feature>
<dbReference type="AlphaFoldDB" id="A0A645B6T8"/>
<dbReference type="SUPFAM" id="SSF55604">
    <property type="entry name" value="Glucose permease domain IIB"/>
    <property type="match status" value="1"/>
</dbReference>
<evidence type="ECO:0000256" key="6">
    <source>
        <dbReference type="ARBA" id="ARBA00022683"/>
    </source>
</evidence>
<dbReference type="PANTHER" id="PTHR30009">
    <property type="entry name" value="CYTOCHROME C-TYPE SYNTHESIS PROTEIN AND PTS TRANSMEMBRANE COMPONENT"/>
    <property type="match status" value="1"/>
</dbReference>
<dbReference type="PROSITE" id="PS51103">
    <property type="entry name" value="PTS_EIIC_TYPE_1"/>
    <property type="match status" value="1"/>
</dbReference>
<keyword evidence="3" id="KW-1003">Cell membrane</keyword>
<dbReference type="InterPro" id="IPR036878">
    <property type="entry name" value="Glu_permease_IIB"/>
</dbReference>
<feature type="transmembrane region" description="Helical" evidence="11">
    <location>
        <begin position="129"/>
        <end position="148"/>
    </location>
</feature>
<keyword evidence="10 11" id="KW-0472">Membrane</keyword>
<evidence type="ECO:0000256" key="11">
    <source>
        <dbReference type="SAM" id="Phobius"/>
    </source>
</evidence>
<accession>A0A645B6T8</accession>
<dbReference type="PANTHER" id="PTHR30009:SF24">
    <property type="entry name" value="PTS SYSTEM, IIBC COMPONENT"/>
    <property type="match status" value="1"/>
</dbReference>
<dbReference type="EMBL" id="VSSQ01018197">
    <property type="protein sequence ID" value="MPM61179.1"/>
    <property type="molecule type" value="Genomic_DNA"/>
</dbReference>
<comment type="caution">
    <text evidence="14">The sequence shown here is derived from an EMBL/GenBank/DDBJ whole genome shotgun (WGS) entry which is preliminary data.</text>
</comment>
<name>A0A645B6T8_9ZZZZ</name>
<dbReference type="InterPro" id="IPR050429">
    <property type="entry name" value="PTS_Glucose_EIICBA"/>
</dbReference>
<proteinExistence type="predicted"/>
<dbReference type="CDD" id="cd00212">
    <property type="entry name" value="PTS_IIB_glc"/>
    <property type="match status" value="1"/>
</dbReference>
<feature type="domain" description="PTS EIIB type-1" evidence="12">
    <location>
        <begin position="379"/>
        <end position="456"/>
    </location>
</feature>
<feature type="transmembrane region" description="Helical" evidence="11">
    <location>
        <begin position="215"/>
        <end position="233"/>
    </location>
</feature>
<evidence type="ECO:0000256" key="3">
    <source>
        <dbReference type="ARBA" id="ARBA00022475"/>
    </source>
</evidence>